<sequence length="162" mass="17323">MCRLTSLLTLLVCVLSWPHPGNANWDNCDDSKKCTCNATKKEVNCQSLGLKAVPSGIPADTKDPDGVTCSSGDSVNKVTNKTLDFKCAVVENNTFSEGDSEEESGESPDAPWPLPTKFWTLNEFSCDVAAFSSISLCAAHLLLGVMVLSLISSLVKMLPPLP</sequence>
<evidence type="ECO:0000256" key="2">
    <source>
        <dbReference type="ARBA" id="ARBA00022729"/>
    </source>
</evidence>
<protein>
    <submittedName>
        <fullName evidence="6">Variable lymphocyte receptor A</fullName>
    </submittedName>
</protein>
<evidence type="ECO:0000256" key="3">
    <source>
        <dbReference type="SAM" id="Phobius"/>
    </source>
</evidence>
<dbReference type="SMART" id="SM00013">
    <property type="entry name" value="LRRNT"/>
    <property type="match status" value="1"/>
</dbReference>
<gene>
    <name evidence="6" type="primary">vlrA</name>
</gene>
<organism evidence="6">
    <name type="scientific">Geotria australis</name>
    <dbReference type="NCBI Taxonomy" id="71168"/>
    <lineage>
        <taxon>Eukaryota</taxon>
        <taxon>Metazoa</taxon>
        <taxon>Chordata</taxon>
        <taxon>Craniata</taxon>
        <taxon>Vertebrata</taxon>
        <taxon>Cyclostomata</taxon>
        <taxon>Hyperoartia</taxon>
        <taxon>Petromyzontiformes</taxon>
        <taxon>Geotriidae</taxon>
        <taxon>Geotria</taxon>
    </lineage>
</organism>
<keyword evidence="6" id="KW-0675">Receptor</keyword>
<dbReference type="Pfam" id="PF01462">
    <property type="entry name" value="LRRNT"/>
    <property type="match status" value="1"/>
</dbReference>
<evidence type="ECO:0000259" key="5">
    <source>
        <dbReference type="SMART" id="SM00013"/>
    </source>
</evidence>
<dbReference type="InterPro" id="IPR000372">
    <property type="entry name" value="LRRNT"/>
</dbReference>
<accession>A0A8K1T239</accession>
<evidence type="ECO:0000313" key="6">
    <source>
        <dbReference type="EMBL" id="UFT26899.1"/>
    </source>
</evidence>
<feature type="chain" id="PRO_5035428347" evidence="4">
    <location>
        <begin position="24"/>
        <end position="162"/>
    </location>
</feature>
<keyword evidence="3" id="KW-0812">Transmembrane</keyword>
<dbReference type="EMBL" id="OK032594">
    <property type="protein sequence ID" value="UFT26899.1"/>
    <property type="molecule type" value="Genomic_DNA"/>
</dbReference>
<reference evidence="6" key="1">
    <citation type="submission" date="2021-09" db="EMBL/GenBank/DDBJ databases">
        <title>Evolution of variable lymphocyte receptor B antibody loci in jawless vertebrates.</title>
        <authorList>
            <person name="Das S."/>
            <person name="Rast J.P."/>
            <person name="Li J."/>
            <person name="Sutoh Y."/>
            <person name="Kadota M."/>
            <person name="Donald J.A."/>
            <person name="Kuraku S."/>
            <person name="Hirano M."/>
            <person name="Cooper M.D."/>
        </authorList>
    </citation>
    <scope>NUCLEOTIDE SEQUENCE</scope>
</reference>
<name>A0A8K1T239_9VERT</name>
<keyword evidence="1" id="KW-0433">Leucine-rich repeat</keyword>
<feature type="transmembrane region" description="Helical" evidence="3">
    <location>
        <begin position="128"/>
        <end position="151"/>
    </location>
</feature>
<keyword evidence="3" id="KW-0472">Membrane</keyword>
<keyword evidence="2 4" id="KW-0732">Signal</keyword>
<evidence type="ECO:0000256" key="1">
    <source>
        <dbReference type="ARBA" id="ARBA00022614"/>
    </source>
</evidence>
<proteinExistence type="predicted"/>
<keyword evidence="3" id="KW-1133">Transmembrane helix</keyword>
<feature type="domain" description="LRRNT" evidence="5">
    <location>
        <begin position="33"/>
        <end position="63"/>
    </location>
</feature>
<dbReference type="AlphaFoldDB" id="A0A8K1T239"/>
<feature type="signal peptide" evidence="4">
    <location>
        <begin position="1"/>
        <end position="23"/>
    </location>
</feature>
<evidence type="ECO:0000256" key="4">
    <source>
        <dbReference type="SAM" id="SignalP"/>
    </source>
</evidence>